<sequence length="138" mass="15649">MRKRGVKQFYSYSLIGITCALLDIGVLNGLLLLFPTRDAGLLTVFNTLAYTAAVLNSYIWNSRYTFNVNKNKKQFAGFITQAIISLFIANGVFIGGLWVIEQPDLLPQWLETNTAKGLSMLLSSLSSFFFMKWFVFRK</sequence>
<evidence type="ECO:0000256" key="1">
    <source>
        <dbReference type="ARBA" id="ARBA00004141"/>
    </source>
</evidence>
<protein>
    <recommendedName>
        <fullName evidence="7">GtrA/DPMS transmembrane domain-containing protein</fullName>
    </recommendedName>
</protein>
<evidence type="ECO:0000313" key="9">
    <source>
        <dbReference type="Proteomes" id="UP000031449"/>
    </source>
</evidence>
<keyword evidence="3 6" id="KW-0812">Transmembrane</keyword>
<evidence type="ECO:0000256" key="5">
    <source>
        <dbReference type="ARBA" id="ARBA00023136"/>
    </source>
</evidence>
<evidence type="ECO:0000256" key="4">
    <source>
        <dbReference type="ARBA" id="ARBA00022989"/>
    </source>
</evidence>
<dbReference type="PANTHER" id="PTHR38459">
    <property type="entry name" value="PROPHAGE BACTOPRENOL-LINKED GLUCOSE TRANSLOCASE HOMOLOG"/>
    <property type="match status" value="1"/>
</dbReference>
<reference evidence="8 9" key="1">
    <citation type="submission" date="2014-08" db="EMBL/GenBank/DDBJ databases">
        <title>Complete genome of a marine bacteria Jeotgalibacillus malaysiensis.</title>
        <authorList>
            <person name="Yaakop A.S."/>
            <person name="Chan K.-G."/>
            <person name="Goh K.M."/>
        </authorList>
    </citation>
    <scope>NUCLEOTIDE SEQUENCE [LARGE SCALE GENOMIC DNA]</scope>
    <source>
        <strain evidence="8 9">D5</strain>
    </source>
</reference>
<evidence type="ECO:0000256" key="3">
    <source>
        <dbReference type="ARBA" id="ARBA00022692"/>
    </source>
</evidence>
<evidence type="ECO:0000256" key="2">
    <source>
        <dbReference type="ARBA" id="ARBA00009399"/>
    </source>
</evidence>
<proteinExistence type="inferred from homology"/>
<keyword evidence="9" id="KW-1185">Reference proteome</keyword>
<dbReference type="Proteomes" id="UP000031449">
    <property type="component" value="Chromosome"/>
</dbReference>
<comment type="subcellular location">
    <subcellularLocation>
        <location evidence="1">Membrane</location>
        <topology evidence="1">Multi-pass membrane protein</topology>
    </subcellularLocation>
</comment>
<dbReference type="KEGG" id="jeo:JMA_33200"/>
<keyword evidence="5 6" id="KW-0472">Membrane</keyword>
<feature type="transmembrane region" description="Helical" evidence="6">
    <location>
        <begin position="75"/>
        <end position="98"/>
    </location>
</feature>
<keyword evidence="4 6" id="KW-1133">Transmembrane helix</keyword>
<dbReference type="Pfam" id="PF04138">
    <property type="entry name" value="GtrA_DPMS_TM"/>
    <property type="match status" value="1"/>
</dbReference>
<name>A0A0B5AV74_9BACL</name>
<feature type="transmembrane region" description="Helical" evidence="6">
    <location>
        <begin position="118"/>
        <end position="136"/>
    </location>
</feature>
<evidence type="ECO:0000259" key="7">
    <source>
        <dbReference type="Pfam" id="PF04138"/>
    </source>
</evidence>
<dbReference type="AlphaFoldDB" id="A0A0B5AV74"/>
<feature type="transmembrane region" description="Helical" evidence="6">
    <location>
        <begin position="12"/>
        <end position="34"/>
    </location>
</feature>
<dbReference type="STRING" id="1508404.JMA_33200"/>
<comment type="similarity">
    <text evidence="2">Belongs to the GtrA family.</text>
</comment>
<feature type="transmembrane region" description="Helical" evidence="6">
    <location>
        <begin position="40"/>
        <end position="59"/>
    </location>
</feature>
<dbReference type="OrthoDB" id="9812049at2"/>
<dbReference type="HOGENOM" id="CLU_083873_4_2_9"/>
<organism evidence="8 9">
    <name type="scientific">Jeotgalibacillus malaysiensis</name>
    <dbReference type="NCBI Taxonomy" id="1508404"/>
    <lineage>
        <taxon>Bacteria</taxon>
        <taxon>Bacillati</taxon>
        <taxon>Bacillota</taxon>
        <taxon>Bacilli</taxon>
        <taxon>Bacillales</taxon>
        <taxon>Caryophanaceae</taxon>
        <taxon>Jeotgalibacillus</taxon>
    </lineage>
</organism>
<feature type="domain" description="GtrA/DPMS transmembrane" evidence="7">
    <location>
        <begin position="12"/>
        <end position="136"/>
    </location>
</feature>
<dbReference type="PANTHER" id="PTHR38459:SF1">
    <property type="entry name" value="PROPHAGE BACTOPRENOL-LINKED GLUCOSE TRANSLOCASE HOMOLOG"/>
    <property type="match status" value="1"/>
</dbReference>
<dbReference type="BioCyc" id="JESP1508404:G14D9-12601-MONOMER"/>
<dbReference type="InterPro" id="IPR051401">
    <property type="entry name" value="GtrA_CellWall_Glycosyl"/>
</dbReference>
<evidence type="ECO:0000313" key="8">
    <source>
        <dbReference type="EMBL" id="AJD92637.1"/>
    </source>
</evidence>
<gene>
    <name evidence="8" type="ORF">JMA_33200</name>
</gene>
<dbReference type="GO" id="GO:0005886">
    <property type="term" value="C:plasma membrane"/>
    <property type="evidence" value="ECO:0007669"/>
    <property type="project" value="TreeGrafter"/>
</dbReference>
<accession>A0A0B5AV74</accession>
<dbReference type="InterPro" id="IPR007267">
    <property type="entry name" value="GtrA_DPMS_TM"/>
</dbReference>
<dbReference type="EMBL" id="CP009416">
    <property type="protein sequence ID" value="AJD92637.1"/>
    <property type="molecule type" value="Genomic_DNA"/>
</dbReference>
<dbReference type="GO" id="GO:0000271">
    <property type="term" value="P:polysaccharide biosynthetic process"/>
    <property type="evidence" value="ECO:0007669"/>
    <property type="project" value="InterPro"/>
</dbReference>
<evidence type="ECO:0000256" key="6">
    <source>
        <dbReference type="SAM" id="Phobius"/>
    </source>
</evidence>